<reference evidence="2" key="2">
    <citation type="journal article" date="2016" name="Sci. Rep.">
        <title>Dictyocaulus viviparus genome, variome and transcriptome elucidate lungworm biology and support future intervention.</title>
        <authorList>
            <person name="McNulty S.N."/>
            <person name="Strube C."/>
            <person name="Rosa B.A."/>
            <person name="Martin J.C."/>
            <person name="Tyagi R."/>
            <person name="Choi Y.J."/>
            <person name="Wang Q."/>
            <person name="Hallsworth Pepin K."/>
            <person name="Zhang X."/>
            <person name="Ozersky P."/>
            <person name="Wilson R.K."/>
            <person name="Sternberg P.W."/>
            <person name="Gasser R.B."/>
            <person name="Mitreva M."/>
        </authorList>
    </citation>
    <scope>NUCLEOTIDE SEQUENCE [LARGE SCALE GENOMIC DNA]</scope>
    <source>
        <strain evidence="2">HannoverDv2000</strain>
    </source>
</reference>
<gene>
    <name evidence="1" type="ORF">DICVIV_02286</name>
</gene>
<protein>
    <submittedName>
        <fullName evidence="1">Uncharacterized protein</fullName>
    </submittedName>
</protein>
<sequence>MRTGSKRIKIKDQRNEFKKLTHHREISKSIQISLIFIVKLSPKSNENIEENQLRLEHETRPALPKVVVTQPSSTDLQPSLSTSIDTIPLRQKKKCCVIL</sequence>
<dbReference type="EMBL" id="KN716181">
    <property type="protein sequence ID" value="KJH51549.1"/>
    <property type="molecule type" value="Genomic_DNA"/>
</dbReference>
<evidence type="ECO:0000313" key="2">
    <source>
        <dbReference type="Proteomes" id="UP000053766"/>
    </source>
</evidence>
<proteinExistence type="predicted"/>
<accession>A0A0D8Y6C6</accession>
<name>A0A0D8Y6C6_DICVI</name>
<keyword evidence="2" id="KW-1185">Reference proteome</keyword>
<evidence type="ECO:0000313" key="1">
    <source>
        <dbReference type="EMBL" id="KJH51549.1"/>
    </source>
</evidence>
<dbReference type="OrthoDB" id="5852904at2759"/>
<reference evidence="1 2" key="1">
    <citation type="submission" date="2013-11" db="EMBL/GenBank/DDBJ databases">
        <title>Draft genome of the bovine lungworm Dictyocaulus viviparus.</title>
        <authorList>
            <person name="Mitreva M."/>
        </authorList>
    </citation>
    <scope>NUCLEOTIDE SEQUENCE [LARGE SCALE GENOMIC DNA]</scope>
    <source>
        <strain evidence="1 2">HannoverDv2000</strain>
    </source>
</reference>
<dbReference type="Proteomes" id="UP000053766">
    <property type="component" value="Unassembled WGS sequence"/>
</dbReference>
<organism evidence="1 2">
    <name type="scientific">Dictyocaulus viviparus</name>
    <name type="common">Bovine lungworm</name>
    <dbReference type="NCBI Taxonomy" id="29172"/>
    <lineage>
        <taxon>Eukaryota</taxon>
        <taxon>Metazoa</taxon>
        <taxon>Ecdysozoa</taxon>
        <taxon>Nematoda</taxon>
        <taxon>Chromadorea</taxon>
        <taxon>Rhabditida</taxon>
        <taxon>Rhabditina</taxon>
        <taxon>Rhabditomorpha</taxon>
        <taxon>Strongyloidea</taxon>
        <taxon>Metastrongylidae</taxon>
        <taxon>Dictyocaulus</taxon>
    </lineage>
</organism>
<dbReference type="AlphaFoldDB" id="A0A0D8Y6C6"/>